<dbReference type="FunFam" id="1.10.10.60:FF:000152">
    <property type="entry name" value="Trihelix transcription factor ASIL2"/>
    <property type="match status" value="1"/>
</dbReference>
<dbReference type="InParanoid" id="A0A6P4B233"/>
<dbReference type="PANTHER" id="PTHR31307:SF3">
    <property type="entry name" value="HOMEODOMAIN-LIKE SUPERFAMILY PROTEIN"/>
    <property type="match status" value="1"/>
</dbReference>
<dbReference type="SMART" id="SM00595">
    <property type="entry name" value="MADF"/>
    <property type="match status" value="1"/>
</dbReference>
<evidence type="ECO:0000313" key="3">
    <source>
        <dbReference type="Proteomes" id="UP001652623"/>
    </source>
</evidence>
<dbReference type="RefSeq" id="XP_015892407.3">
    <property type="nucleotide sequence ID" value="XM_016036921.4"/>
</dbReference>
<evidence type="ECO:0000256" key="1">
    <source>
        <dbReference type="SAM" id="MobiDB-lite"/>
    </source>
</evidence>
<feature type="region of interest" description="Disordered" evidence="1">
    <location>
        <begin position="182"/>
        <end position="219"/>
    </location>
</feature>
<evidence type="ECO:0000259" key="2">
    <source>
        <dbReference type="PROSITE" id="PS50090"/>
    </source>
</evidence>
<dbReference type="InterPro" id="IPR044822">
    <property type="entry name" value="Myb_DNA-bind_4"/>
</dbReference>
<organism evidence="3 4">
    <name type="scientific">Ziziphus jujuba</name>
    <name type="common">Chinese jujube</name>
    <name type="synonym">Ziziphus sativa</name>
    <dbReference type="NCBI Taxonomy" id="326968"/>
    <lineage>
        <taxon>Eukaryota</taxon>
        <taxon>Viridiplantae</taxon>
        <taxon>Streptophyta</taxon>
        <taxon>Embryophyta</taxon>
        <taxon>Tracheophyta</taxon>
        <taxon>Spermatophyta</taxon>
        <taxon>Magnoliopsida</taxon>
        <taxon>eudicotyledons</taxon>
        <taxon>Gunneridae</taxon>
        <taxon>Pentapetalae</taxon>
        <taxon>rosids</taxon>
        <taxon>fabids</taxon>
        <taxon>Rosales</taxon>
        <taxon>Rhamnaceae</taxon>
        <taxon>Paliureae</taxon>
        <taxon>Ziziphus</taxon>
    </lineage>
</organism>
<dbReference type="Pfam" id="PF13837">
    <property type="entry name" value="Myb_DNA-bind_4"/>
    <property type="match status" value="1"/>
</dbReference>
<evidence type="ECO:0000313" key="4">
    <source>
        <dbReference type="RefSeq" id="XP_015892407.3"/>
    </source>
</evidence>
<reference evidence="4" key="1">
    <citation type="submission" date="2025-08" db="UniProtKB">
        <authorList>
            <consortium name="RefSeq"/>
        </authorList>
    </citation>
    <scope>IDENTIFICATION</scope>
    <source>
        <tissue evidence="4">Seedling</tissue>
    </source>
</reference>
<sequence length="309" mass="34936">MATPPPSASASPSPPAANVTAKKPQPLPWTHQETVHLIQAYQEKWYSLKRGQLKSSQWEEVAVTVAARCGYDYSEPSKTAIQCRHKMEKLRQRYRAEKKQRLGLSGASSSWQYFDLMDSLERGPLPISARPMVAVPCSHVEAQEDEDDDEDEEDDVENHSNKSRSINYILRRPAVVNRFAGEPKLSREGGGGGGGGNDGNWGFSGSLREPVAKKRKESVDEDYEEVEVEGQRGRELVLKLAGEIRGFADRFIGMENMKMEILKETERCRMEMETKRMDMILQSQHKIVDSIAKAFESSNHQFNMAQQEM</sequence>
<dbReference type="PROSITE" id="PS50090">
    <property type="entry name" value="MYB_LIKE"/>
    <property type="match status" value="1"/>
</dbReference>
<dbReference type="InterPro" id="IPR044823">
    <property type="entry name" value="ASIL1/2-like"/>
</dbReference>
<dbReference type="Gene3D" id="1.10.10.60">
    <property type="entry name" value="Homeodomain-like"/>
    <property type="match status" value="1"/>
</dbReference>
<dbReference type="InterPro" id="IPR001005">
    <property type="entry name" value="SANT/Myb"/>
</dbReference>
<feature type="compositionally biased region" description="Pro residues" evidence="1">
    <location>
        <begin position="1"/>
        <end position="15"/>
    </location>
</feature>
<dbReference type="FunCoup" id="A0A6P4B233">
    <property type="interactions" value="281"/>
</dbReference>
<feature type="compositionally biased region" description="Gly residues" evidence="1">
    <location>
        <begin position="188"/>
        <end position="199"/>
    </location>
</feature>
<feature type="region of interest" description="Disordered" evidence="1">
    <location>
        <begin position="141"/>
        <end position="164"/>
    </location>
</feature>
<gene>
    <name evidence="4" type="primary">LOC107426678</name>
</gene>
<dbReference type="Proteomes" id="UP001652623">
    <property type="component" value="Chromosome 9"/>
</dbReference>
<dbReference type="AlphaFoldDB" id="A0A6P4B233"/>
<dbReference type="PANTHER" id="PTHR31307">
    <property type="entry name" value="TRIHELIX TRANSCRIPTION FACTOR ASIL2"/>
    <property type="match status" value="1"/>
</dbReference>
<keyword evidence="3" id="KW-1185">Reference proteome</keyword>
<accession>A0A6P4B233</accession>
<feature type="compositionally biased region" description="Acidic residues" evidence="1">
    <location>
        <begin position="143"/>
        <end position="156"/>
    </location>
</feature>
<feature type="domain" description="Myb-like" evidence="2">
    <location>
        <begin position="28"/>
        <end position="91"/>
    </location>
</feature>
<protein>
    <submittedName>
        <fullName evidence="4">Trihelix transcription factor ENAP1</fullName>
    </submittedName>
</protein>
<proteinExistence type="predicted"/>
<feature type="region of interest" description="Disordered" evidence="1">
    <location>
        <begin position="1"/>
        <end position="28"/>
    </location>
</feature>
<dbReference type="KEGG" id="zju:107426678"/>
<name>A0A6P4B233_ZIZJJ</name>
<dbReference type="GeneID" id="107426678"/>